<proteinExistence type="predicted"/>
<comment type="caution">
    <text evidence="1">The sequence shown here is derived from an EMBL/GenBank/DDBJ whole genome shotgun (WGS) entry which is preliminary data.</text>
</comment>
<dbReference type="Proteomes" id="UP000314294">
    <property type="component" value="Unassembled WGS sequence"/>
</dbReference>
<dbReference type="AlphaFoldDB" id="A0A4Z2HTS8"/>
<evidence type="ECO:0000313" key="1">
    <source>
        <dbReference type="EMBL" id="TNN69060.1"/>
    </source>
</evidence>
<evidence type="ECO:0000313" key="2">
    <source>
        <dbReference type="Proteomes" id="UP000314294"/>
    </source>
</evidence>
<reference evidence="1 2" key="1">
    <citation type="submission" date="2019-03" db="EMBL/GenBank/DDBJ databases">
        <title>First draft genome of Liparis tanakae, snailfish: a comprehensive survey of snailfish specific genes.</title>
        <authorList>
            <person name="Kim W."/>
            <person name="Song I."/>
            <person name="Jeong J.-H."/>
            <person name="Kim D."/>
            <person name="Kim S."/>
            <person name="Ryu S."/>
            <person name="Song J.Y."/>
            <person name="Lee S.K."/>
        </authorList>
    </citation>
    <scope>NUCLEOTIDE SEQUENCE [LARGE SCALE GENOMIC DNA]</scope>
    <source>
        <tissue evidence="1">Muscle</tissue>
    </source>
</reference>
<dbReference type="EMBL" id="SRLO01000181">
    <property type="protein sequence ID" value="TNN69060.1"/>
    <property type="molecule type" value="Genomic_DNA"/>
</dbReference>
<accession>A0A4Z2HTS8</accession>
<sequence length="90" mass="10459">MALLLPVLSCKVMERPVTSWTPRSVMPCHARVLHLHEVSNQSCDIHLPIGAQEISLRVPRIRLLCHKSHQKRKDIRVKLFDEEDERDISD</sequence>
<gene>
    <name evidence="1" type="ORF">EYF80_020763</name>
</gene>
<protein>
    <submittedName>
        <fullName evidence="1">Uncharacterized protein</fullName>
    </submittedName>
</protein>
<keyword evidence="2" id="KW-1185">Reference proteome</keyword>
<organism evidence="1 2">
    <name type="scientific">Liparis tanakae</name>
    <name type="common">Tanaka's snailfish</name>
    <dbReference type="NCBI Taxonomy" id="230148"/>
    <lineage>
        <taxon>Eukaryota</taxon>
        <taxon>Metazoa</taxon>
        <taxon>Chordata</taxon>
        <taxon>Craniata</taxon>
        <taxon>Vertebrata</taxon>
        <taxon>Euteleostomi</taxon>
        <taxon>Actinopterygii</taxon>
        <taxon>Neopterygii</taxon>
        <taxon>Teleostei</taxon>
        <taxon>Neoteleostei</taxon>
        <taxon>Acanthomorphata</taxon>
        <taxon>Eupercaria</taxon>
        <taxon>Perciformes</taxon>
        <taxon>Cottioidei</taxon>
        <taxon>Cottales</taxon>
        <taxon>Liparidae</taxon>
        <taxon>Liparis</taxon>
    </lineage>
</organism>
<name>A0A4Z2HTS8_9TELE</name>
<dbReference type="OrthoDB" id="10533587at2759"/>